<dbReference type="InterPro" id="IPR023155">
    <property type="entry name" value="Cyt_c-552/4"/>
</dbReference>
<gene>
    <name evidence="5" type="ORF">KKC1_22640</name>
</gene>
<dbReference type="InterPro" id="IPR010177">
    <property type="entry name" value="Paired_CXXCH_1"/>
</dbReference>
<keyword evidence="1" id="KW-0732">Signal</keyword>
<comment type="caution">
    <text evidence="5">The sequence shown here is derived from an EMBL/GenBank/DDBJ whole genome shotgun (WGS) entry which is preliminary data.</text>
</comment>
<evidence type="ECO:0000259" key="4">
    <source>
        <dbReference type="Pfam" id="PF22113"/>
    </source>
</evidence>
<dbReference type="Pfam" id="PF22113">
    <property type="entry name" value="Mtrc-MtrF_II-IV_dom"/>
    <property type="match status" value="1"/>
</dbReference>
<dbReference type="SUPFAM" id="SSF48695">
    <property type="entry name" value="Multiheme cytochromes"/>
    <property type="match status" value="2"/>
</dbReference>
<proteinExistence type="predicted"/>
<dbReference type="Proteomes" id="UP000197032">
    <property type="component" value="Unassembled WGS sequence"/>
</dbReference>
<dbReference type="Gene3D" id="1.10.1130.10">
    <property type="entry name" value="Flavocytochrome C3, Chain A"/>
    <property type="match status" value="2"/>
</dbReference>
<sequence length="734" mass="82147">PNETDPASYRIHTSYTRDTDACASCHRTHTAVGPGLLQWYTIYDTCMACHDGTVKTTYNVVEGKIADTGRRTSGGKFGLGKESYLSRHNVKGTLNIASAPGGSTITVYEENEDGSIEPVSWGIRFGCESCHNPHGLGGNARILNPDPNGWARRNKKTYYPLTAVNEESTVFVAYPEQDTTRLPYYMLTGYEYGVITYVYDEFNNVEIAQPTIDNSRGYTRIVFDTPQTGKQIKATFFPSLRVIMDIDGYLTANETITYQDGTSEFCGACHTDYYTASTTKTSSGRILTGTYSRVYRHQIGVKDTESPYEFSELLKYETDQERNRKLICLTCHTAHGVDQEYWQQTIDPDRTYGDYWQQEDHTKELAGSSALKRMPNMATCEACHQKAEANEGYLANSGQKDPGSVSGNTADYFTLEGAEYVSAQTCKFCHRKRYDEWKITLHANMVKEVTSLDTSGILTTAKDNWSVELSTYYGQPEDVAYTLGSKWKQMYVFKNGTLGYRVATGNQVVWDVKEAKWESYRPGETVDWDDTCIACHVTGFNGNTGENVIFQDHGIGCESCHGPGSKHSKHPGEGNIINPGKLDQDRAIEVCGQCHARGINKDGVREDAYGFIPGQILAETFTVLDKINDDGTYFWPDGTAKGNHMQYQDFLLSKHYLTGIMTCNTCHDSHGLSDDGRPLKLTLQQTCGTCHGQVLDIDRYMPYTAVSINEYDIRSHAFKEDYFYPAAVDNPSLD</sequence>
<dbReference type="Pfam" id="PF09699">
    <property type="entry name" value="Paired_CXXCH_1"/>
    <property type="match status" value="1"/>
</dbReference>
<dbReference type="OrthoDB" id="9814800at2"/>
<accession>A0A1Z5HUA9</accession>
<dbReference type="RefSeq" id="WP_088554334.1">
    <property type="nucleotide sequence ID" value="NZ_BDGJ01000117.1"/>
</dbReference>
<dbReference type="PANTHER" id="PTHR35038">
    <property type="entry name" value="DISSIMILATORY SULFITE REDUCTASE SIRA"/>
    <property type="match status" value="1"/>
</dbReference>
<dbReference type="InterPro" id="IPR036280">
    <property type="entry name" value="Multihaem_cyt_sf"/>
</dbReference>
<reference evidence="6" key="1">
    <citation type="journal article" date="2017" name="Appl. Environ. Microbiol.">
        <title>Genomic Analysis of Calderihabitans maritimus KKC1, a Thermophilic, Hydrogenogenic, Carboxydotrophic Bacterium Isolated from Marine Sediment.</title>
        <authorList>
            <person name="Omae K."/>
            <person name="Yoneda Y."/>
            <person name="Fukuyama Y."/>
            <person name="Yoshida T."/>
            <person name="Sako Y."/>
        </authorList>
    </citation>
    <scope>NUCLEOTIDE SEQUENCE [LARGE SCALE GENOMIC DNA]</scope>
    <source>
        <strain evidence="6">KKC1</strain>
    </source>
</reference>
<dbReference type="InterPro" id="IPR051829">
    <property type="entry name" value="Multiheme_Cytochr_ET"/>
</dbReference>
<evidence type="ECO:0000259" key="2">
    <source>
        <dbReference type="Pfam" id="PF09699"/>
    </source>
</evidence>
<keyword evidence="6" id="KW-1185">Reference proteome</keyword>
<dbReference type="Pfam" id="PF13435">
    <property type="entry name" value="Cytochrome_C554"/>
    <property type="match status" value="1"/>
</dbReference>
<organism evidence="5 6">
    <name type="scientific">Calderihabitans maritimus</name>
    <dbReference type="NCBI Taxonomy" id="1246530"/>
    <lineage>
        <taxon>Bacteria</taxon>
        <taxon>Bacillati</taxon>
        <taxon>Bacillota</taxon>
        <taxon>Clostridia</taxon>
        <taxon>Neomoorellales</taxon>
        <taxon>Calderihabitantaceae</taxon>
        <taxon>Calderihabitans</taxon>
    </lineage>
</organism>
<evidence type="ECO:0000256" key="1">
    <source>
        <dbReference type="ARBA" id="ARBA00022729"/>
    </source>
</evidence>
<evidence type="ECO:0000313" key="6">
    <source>
        <dbReference type="Proteomes" id="UP000197032"/>
    </source>
</evidence>
<dbReference type="EMBL" id="BDGJ01000117">
    <property type="protein sequence ID" value="GAW93123.1"/>
    <property type="molecule type" value="Genomic_DNA"/>
</dbReference>
<feature type="domain" description="Outer membrane cytochrome MtrC/MtrF-like" evidence="4">
    <location>
        <begin position="259"/>
        <end position="442"/>
    </location>
</feature>
<feature type="non-terminal residue" evidence="5">
    <location>
        <position position="1"/>
    </location>
</feature>
<dbReference type="InterPro" id="IPR054337">
    <property type="entry name" value="Mtrc-MtrF-like_dom_II/IV"/>
</dbReference>
<feature type="domain" description="Doubled CXXCH motif" evidence="2">
    <location>
        <begin position="19"/>
        <end position="53"/>
    </location>
</feature>
<evidence type="ECO:0000313" key="5">
    <source>
        <dbReference type="EMBL" id="GAW93123.1"/>
    </source>
</evidence>
<name>A0A1Z5HUA9_9FIRM</name>
<dbReference type="AlphaFoldDB" id="A0A1Z5HUA9"/>
<dbReference type="PANTHER" id="PTHR35038:SF8">
    <property type="entry name" value="C-TYPE POLYHEME CYTOCHROME OMCC"/>
    <property type="match status" value="1"/>
</dbReference>
<protein>
    <submittedName>
        <fullName evidence="5">Doubled CXXCH domain-containing protein</fullName>
    </submittedName>
</protein>
<feature type="domain" description="Cytochrome c-552/4" evidence="3">
    <location>
        <begin position="518"/>
        <end position="562"/>
    </location>
</feature>
<evidence type="ECO:0000259" key="3">
    <source>
        <dbReference type="Pfam" id="PF13435"/>
    </source>
</evidence>